<feature type="transmembrane region" description="Helical" evidence="1">
    <location>
        <begin position="127"/>
        <end position="148"/>
    </location>
</feature>
<name>A0A6J6QPF7_9ZZZZ</name>
<feature type="transmembrane region" description="Helical" evidence="1">
    <location>
        <begin position="32"/>
        <end position="51"/>
    </location>
</feature>
<dbReference type="EMBL" id="CAEZYG010000095">
    <property type="protein sequence ID" value="CAB4713297.1"/>
    <property type="molecule type" value="Genomic_DNA"/>
</dbReference>
<sequence length="282" mass="30824">MISTLLTRLSWPVRVLWIIAALLPNSLTSDGATQSVLLWVLWGLVALATWLHHPISLTVVRSITPVVTAWLLAGLPDASWEALQVASAVCSVIAVMLIFTAEYGLLHVQAGAYGDEQRYLLKIPAPLILPTLLAWGLLVLFVCYPPVLLAQSNLILGIPGLILGLLLLWKLAPQLHRLSCRWLVRVPAGWVVHDSVVLAENLMVRKHDVVSMKLALSDSEAIDLTGMTRGVPIEVQLRDMTDVRLSTLTARQLKTLDVLHVKALMVAPSRYKAVGLQTSGEA</sequence>
<evidence type="ECO:0000256" key="1">
    <source>
        <dbReference type="SAM" id="Phobius"/>
    </source>
</evidence>
<protein>
    <submittedName>
        <fullName evidence="2">Unannotated protein</fullName>
    </submittedName>
</protein>
<reference evidence="2" key="1">
    <citation type="submission" date="2020-05" db="EMBL/GenBank/DDBJ databases">
        <authorList>
            <person name="Chiriac C."/>
            <person name="Salcher M."/>
            <person name="Ghai R."/>
            <person name="Kavagutti S V."/>
        </authorList>
    </citation>
    <scope>NUCLEOTIDE SEQUENCE</scope>
</reference>
<feature type="transmembrane region" description="Helical" evidence="1">
    <location>
        <begin position="154"/>
        <end position="172"/>
    </location>
</feature>
<evidence type="ECO:0000313" key="2">
    <source>
        <dbReference type="EMBL" id="CAB4713297.1"/>
    </source>
</evidence>
<gene>
    <name evidence="2" type="ORF">UFOPK2657_00620</name>
</gene>
<keyword evidence="1" id="KW-0472">Membrane</keyword>
<organism evidence="2">
    <name type="scientific">freshwater metagenome</name>
    <dbReference type="NCBI Taxonomy" id="449393"/>
    <lineage>
        <taxon>unclassified sequences</taxon>
        <taxon>metagenomes</taxon>
        <taxon>ecological metagenomes</taxon>
    </lineage>
</organism>
<dbReference type="AlphaFoldDB" id="A0A6J6QPF7"/>
<accession>A0A6J6QPF7</accession>
<keyword evidence="1" id="KW-0812">Transmembrane</keyword>
<feature type="transmembrane region" description="Helical" evidence="1">
    <location>
        <begin position="82"/>
        <end position="106"/>
    </location>
</feature>
<proteinExistence type="predicted"/>
<keyword evidence="1" id="KW-1133">Transmembrane helix</keyword>